<feature type="domain" description="Polysaccharide pyruvyl transferase" evidence="1">
    <location>
        <begin position="17"/>
        <end position="327"/>
    </location>
</feature>
<evidence type="ECO:0000259" key="1">
    <source>
        <dbReference type="Pfam" id="PF04230"/>
    </source>
</evidence>
<dbReference type="PANTHER" id="PTHR36836">
    <property type="entry name" value="COLANIC ACID BIOSYNTHESIS PROTEIN WCAK"/>
    <property type="match status" value="1"/>
</dbReference>
<dbReference type="RefSeq" id="WP_177133285.1">
    <property type="nucleotide sequence ID" value="NZ_VYGV01000004.1"/>
</dbReference>
<gene>
    <name evidence="2" type="ORF">F3K02_03230</name>
</gene>
<dbReference type="InterPro" id="IPR007345">
    <property type="entry name" value="Polysacch_pyruvyl_Trfase"/>
</dbReference>
<dbReference type="EMBL" id="VYGV01000004">
    <property type="protein sequence ID" value="NWF44269.1"/>
    <property type="molecule type" value="Genomic_DNA"/>
</dbReference>
<evidence type="ECO:0000313" key="2">
    <source>
        <dbReference type="EMBL" id="NWF44269.1"/>
    </source>
</evidence>
<proteinExistence type="predicted"/>
<accession>A0A7Y8GSW5</accession>
<dbReference type="Proteomes" id="UP000545507">
    <property type="component" value="Unassembled WGS sequence"/>
</dbReference>
<name>A0A7Y8GSW5_9BURK</name>
<dbReference type="PANTHER" id="PTHR36836:SF1">
    <property type="entry name" value="COLANIC ACID BIOSYNTHESIS PROTEIN WCAK"/>
    <property type="match status" value="1"/>
</dbReference>
<organism evidence="2 3">
    <name type="scientific">Hydrogenophaga aromaticivorans</name>
    <dbReference type="NCBI Taxonomy" id="2610898"/>
    <lineage>
        <taxon>Bacteria</taxon>
        <taxon>Pseudomonadati</taxon>
        <taxon>Pseudomonadota</taxon>
        <taxon>Betaproteobacteria</taxon>
        <taxon>Burkholderiales</taxon>
        <taxon>Comamonadaceae</taxon>
        <taxon>Hydrogenophaga</taxon>
    </lineage>
</organism>
<protein>
    <submittedName>
        <fullName evidence="2">Polysaccharide pyruvyl transferase family protein</fullName>
    </submittedName>
</protein>
<comment type="caution">
    <text evidence="2">The sequence shown here is derived from an EMBL/GenBank/DDBJ whole genome shotgun (WGS) entry which is preliminary data.</text>
</comment>
<keyword evidence="3" id="KW-1185">Reference proteome</keyword>
<evidence type="ECO:0000313" key="3">
    <source>
        <dbReference type="Proteomes" id="UP000545507"/>
    </source>
</evidence>
<sequence length="403" mass="45840">MKKSTKTIIFSYLQLSNVGCEIIIRGTIKFLENALSDYDLRFIVPSYDSNRDRQILKDLPQIEVVPMLSWKRYFRALLRQTRRFDKYWSPRFSSAAFEKADLFVSVGGDIYTIFDGMLPDDWMGYESFASRRGIPSIMFGANMENFELLSGVQRNRLIAHLNRFKLIAVRDDSTSSYLIDQNINSPTLVFPDPMYSLRPSCVVRANKVQRIGLNLSPLTVKKFGPDLIEKYTKIVSDLINDGYLFSFIPHVYSTDGDNNLDDRFILRNIYNRLEPIQQKAVKLCDDALGFKKIAIEISEVDFVIAARMHCCLNAVTLGKPVYFLEYSKKAKTMLKWLVTETPYAKAASAYASTSADAITIEDIRLLIRAIEHLGEAHPDGISVDLSPQLATSSIWNVMSGILL</sequence>
<reference evidence="2 3" key="1">
    <citation type="submission" date="2019-09" db="EMBL/GenBank/DDBJ databases">
        <title>Hydrogenophaga aromatica sp. nov., isolated from a para-xylene-degrading enrichment culture.</title>
        <authorList>
            <person name="Tancsics A."/>
            <person name="Banerjee S."/>
        </authorList>
    </citation>
    <scope>NUCLEOTIDE SEQUENCE [LARGE SCALE GENOMIC DNA]</scope>
    <source>
        <strain evidence="2 3">D2P1</strain>
    </source>
</reference>
<dbReference type="GO" id="GO:0016740">
    <property type="term" value="F:transferase activity"/>
    <property type="evidence" value="ECO:0007669"/>
    <property type="project" value="UniProtKB-KW"/>
</dbReference>
<dbReference type="AlphaFoldDB" id="A0A7Y8GSW5"/>
<keyword evidence="2" id="KW-0808">Transferase</keyword>
<dbReference type="Pfam" id="PF04230">
    <property type="entry name" value="PS_pyruv_trans"/>
    <property type="match status" value="1"/>
</dbReference>